<name>A0A2A4I260_9SPHN</name>
<evidence type="ECO:0000256" key="8">
    <source>
        <dbReference type="PROSITE-ProRule" id="PRU01360"/>
    </source>
</evidence>
<sequence length="915" mass="98614">MMALATSATARAQDAPPPAVAPEQLQGEVGAAQLRSGAQEDGNDIVVTGIRASIQASLDQKRKSDMVSEVITAQDIGKFPDKNVADSLGRLTGVNVVTGSSAGGGFGENQSVSIRGTDPELNLTLLDGHSLATGDWFVLDQANGGRSFNFSMFPSEIVGSLEVYKSAQADIPEGGIGGTINVHSRMPLDLPSGTFNLTAQGVYNDLSDKWKPQVSGVASWKNKAGTLGVLAAGFYEARAFRRDGQEFLGYATQEDFAGSGVDVAYPALIGNAYFTQERIRKGGTVTVQFKPTDRLELTATGLYTRMSANNVNVNSMAWTSKLVTENSTPGRPGYSLGQYTTKDYGGITYLTSAAWGATGAGGQPAFGRVQDDIFRSAFSSTWNGTLEAKWNPADDLTVHANIGYTEGRGETSKERAWESYWQTGMSYAIAGKGATISYPGLPTDPTSAAYLKNYFSGTWGGSTISPDTEFYTQADLEQQYPDSSWLRSIKTGARFTSHKRAVNATGILWAGNETPAVDPQNGASNTNQIGLFDVYAGATTPADFNRRIGAATRYSLADLGKVEAILNTRGGVSEAFYPPSSFSVKEDDAAFYAMAKVGNDRNWRGNIGLRSIHTDISTLQYSPNVTPTIINKFGEFGAVNDGRSYWDVLPSANLTYNATDKLLLRAAVAKVMSRPGYAQLAGAFSLDDLSLSGSAGGNPRLDPFRAWQFNLAAEFYYGPQALLSVGVFALDISNYITTTTSRRFYRTVLHPNGATFLIEEPVNGGGGVNKGVEVNWQQPIYGGFGFIANYTYSDAKKNADAVTAADNFSREIDGNSKHTWNLTGYYEDKLISTRLAYSYRSKFRSGIDRATPMWQDGFGQLDGSLLVHVTPHIALSADAQNITNAKLYYFVGDPAIPRAYYDNGRTVYLGLRLTY</sequence>
<dbReference type="Proteomes" id="UP000218784">
    <property type="component" value="Unassembled WGS sequence"/>
</dbReference>
<dbReference type="Gene3D" id="2.170.130.10">
    <property type="entry name" value="TonB-dependent receptor, plug domain"/>
    <property type="match status" value="1"/>
</dbReference>
<dbReference type="GO" id="GO:0009279">
    <property type="term" value="C:cell outer membrane"/>
    <property type="evidence" value="ECO:0007669"/>
    <property type="project" value="UniProtKB-SubCell"/>
</dbReference>
<dbReference type="SUPFAM" id="SSF56935">
    <property type="entry name" value="Porins"/>
    <property type="match status" value="1"/>
</dbReference>
<dbReference type="Pfam" id="PF07715">
    <property type="entry name" value="Plug"/>
    <property type="match status" value="1"/>
</dbReference>
<accession>A0A2A4I260</accession>
<dbReference type="InterPro" id="IPR010104">
    <property type="entry name" value="TonB_rcpt_bac"/>
</dbReference>
<keyword evidence="6 8" id="KW-0472">Membrane</keyword>
<feature type="region of interest" description="Disordered" evidence="10">
    <location>
        <begin position="1"/>
        <end position="21"/>
    </location>
</feature>
<comment type="similarity">
    <text evidence="8 9">Belongs to the TonB-dependent receptor family.</text>
</comment>
<evidence type="ECO:0000256" key="6">
    <source>
        <dbReference type="ARBA" id="ARBA00023136"/>
    </source>
</evidence>
<keyword evidence="5 9" id="KW-0798">TonB box</keyword>
<feature type="domain" description="TonB-dependent receptor plug" evidence="12">
    <location>
        <begin position="61"/>
        <end position="179"/>
    </location>
</feature>
<dbReference type="InterPro" id="IPR039426">
    <property type="entry name" value="TonB-dep_rcpt-like"/>
</dbReference>
<evidence type="ECO:0000256" key="7">
    <source>
        <dbReference type="ARBA" id="ARBA00023237"/>
    </source>
</evidence>
<dbReference type="PANTHER" id="PTHR40980">
    <property type="entry name" value="PLUG DOMAIN-CONTAINING PROTEIN"/>
    <property type="match status" value="1"/>
</dbReference>
<protein>
    <submittedName>
        <fullName evidence="13">TonB-dependent receptor</fullName>
    </submittedName>
</protein>
<dbReference type="Pfam" id="PF00593">
    <property type="entry name" value="TonB_dep_Rec_b-barrel"/>
    <property type="match status" value="1"/>
</dbReference>
<evidence type="ECO:0000256" key="2">
    <source>
        <dbReference type="ARBA" id="ARBA00022448"/>
    </source>
</evidence>
<evidence type="ECO:0000256" key="10">
    <source>
        <dbReference type="SAM" id="MobiDB-lite"/>
    </source>
</evidence>
<evidence type="ECO:0000259" key="11">
    <source>
        <dbReference type="Pfam" id="PF00593"/>
    </source>
</evidence>
<comment type="subcellular location">
    <subcellularLocation>
        <location evidence="1 8">Cell outer membrane</location>
        <topology evidence="1 8">Multi-pass membrane protein</topology>
    </subcellularLocation>
</comment>
<dbReference type="InterPro" id="IPR036942">
    <property type="entry name" value="Beta-barrel_TonB_sf"/>
</dbReference>
<feature type="compositionally biased region" description="Polar residues" evidence="10">
    <location>
        <begin position="1"/>
        <end position="10"/>
    </location>
</feature>
<keyword evidence="4 8" id="KW-0812">Transmembrane</keyword>
<dbReference type="NCBIfam" id="TIGR01782">
    <property type="entry name" value="TonB-Xanth-Caul"/>
    <property type="match status" value="1"/>
</dbReference>
<evidence type="ECO:0000313" key="14">
    <source>
        <dbReference type="Proteomes" id="UP000218784"/>
    </source>
</evidence>
<feature type="domain" description="TonB-dependent receptor-like beta-barrel" evidence="11">
    <location>
        <begin position="450"/>
        <end position="882"/>
    </location>
</feature>
<dbReference type="AlphaFoldDB" id="A0A2A4I260"/>
<keyword evidence="7 8" id="KW-0998">Cell outer membrane</keyword>
<dbReference type="InterPro" id="IPR000531">
    <property type="entry name" value="Beta-barrel_TonB"/>
</dbReference>
<evidence type="ECO:0000259" key="12">
    <source>
        <dbReference type="Pfam" id="PF07715"/>
    </source>
</evidence>
<dbReference type="InterPro" id="IPR012910">
    <property type="entry name" value="Plug_dom"/>
</dbReference>
<keyword evidence="2 8" id="KW-0813">Transport</keyword>
<dbReference type="InterPro" id="IPR037066">
    <property type="entry name" value="Plug_dom_sf"/>
</dbReference>
<dbReference type="EMBL" id="NWVD01000001">
    <property type="protein sequence ID" value="PCG10856.1"/>
    <property type="molecule type" value="Genomic_DNA"/>
</dbReference>
<evidence type="ECO:0000256" key="4">
    <source>
        <dbReference type="ARBA" id="ARBA00022692"/>
    </source>
</evidence>
<keyword evidence="13" id="KW-0675">Receptor</keyword>
<evidence type="ECO:0000313" key="13">
    <source>
        <dbReference type="EMBL" id="PCG10856.1"/>
    </source>
</evidence>
<evidence type="ECO:0000256" key="9">
    <source>
        <dbReference type="RuleBase" id="RU003357"/>
    </source>
</evidence>
<evidence type="ECO:0000256" key="1">
    <source>
        <dbReference type="ARBA" id="ARBA00004571"/>
    </source>
</evidence>
<reference evidence="13 14" key="1">
    <citation type="submission" date="2017-09" db="EMBL/GenBank/DDBJ databases">
        <title>Sphingomonas ginsenosidimutans KACC 14949, whole genome shotgun sequence.</title>
        <authorList>
            <person name="Feng G."/>
            <person name="Zhu H."/>
        </authorList>
    </citation>
    <scope>NUCLEOTIDE SEQUENCE [LARGE SCALE GENOMIC DNA]</scope>
    <source>
        <strain evidence="13 14">KACC 14949</strain>
    </source>
</reference>
<dbReference type="Gene3D" id="2.40.170.20">
    <property type="entry name" value="TonB-dependent receptor, beta-barrel domain"/>
    <property type="match status" value="1"/>
</dbReference>
<organism evidence="13 14">
    <name type="scientific">Sphingomonas ginsenosidimutans</name>
    <dbReference type="NCBI Taxonomy" id="862134"/>
    <lineage>
        <taxon>Bacteria</taxon>
        <taxon>Pseudomonadati</taxon>
        <taxon>Pseudomonadota</taxon>
        <taxon>Alphaproteobacteria</taxon>
        <taxon>Sphingomonadales</taxon>
        <taxon>Sphingomonadaceae</taxon>
        <taxon>Sphingomonas</taxon>
    </lineage>
</organism>
<comment type="caution">
    <text evidence="13">The sequence shown here is derived from an EMBL/GenBank/DDBJ whole genome shotgun (WGS) entry which is preliminary data.</text>
</comment>
<gene>
    <name evidence="13" type="ORF">COA17_00700</name>
</gene>
<keyword evidence="14" id="KW-1185">Reference proteome</keyword>
<evidence type="ECO:0000256" key="5">
    <source>
        <dbReference type="ARBA" id="ARBA00023077"/>
    </source>
</evidence>
<keyword evidence="3 8" id="KW-1134">Transmembrane beta strand</keyword>
<evidence type="ECO:0000256" key="3">
    <source>
        <dbReference type="ARBA" id="ARBA00022452"/>
    </source>
</evidence>
<dbReference type="PROSITE" id="PS52016">
    <property type="entry name" value="TONB_DEPENDENT_REC_3"/>
    <property type="match status" value="1"/>
</dbReference>
<proteinExistence type="inferred from homology"/>
<dbReference type="PANTHER" id="PTHR40980:SF3">
    <property type="entry name" value="TONB-DEPENDENT RECEPTOR-LIKE BETA-BARREL DOMAIN-CONTAINING PROTEIN"/>
    <property type="match status" value="1"/>
</dbReference>